<dbReference type="Gene3D" id="3.40.50.1000">
    <property type="entry name" value="HAD superfamily/HAD-like"/>
    <property type="match status" value="1"/>
</dbReference>
<comment type="caution">
    <text evidence="1">The sequence shown here is derived from an EMBL/GenBank/DDBJ whole genome shotgun (WGS) entry which is preliminary data.</text>
</comment>
<organism evidence="1 2">
    <name type="scientific">Candidatus Woesebacteria bacterium GW2011_GWA1_39_21</name>
    <dbReference type="NCBI Taxonomy" id="1618550"/>
    <lineage>
        <taxon>Bacteria</taxon>
        <taxon>Candidatus Woeseibacteriota</taxon>
    </lineage>
</organism>
<accession>A0A0G0N681</accession>
<dbReference type="SUPFAM" id="SSF56784">
    <property type="entry name" value="HAD-like"/>
    <property type="match status" value="1"/>
</dbReference>
<evidence type="ECO:0000313" key="1">
    <source>
        <dbReference type="EMBL" id="KKR11694.1"/>
    </source>
</evidence>
<dbReference type="Proteomes" id="UP000034246">
    <property type="component" value="Unassembled WGS sequence"/>
</dbReference>
<dbReference type="EMBL" id="LBWP01000004">
    <property type="protein sequence ID" value="KKR11694.1"/>
    <property type="molecule type" value="Genomic_DNA"/>
</dbReference>
<gene>
    <name evidence="1" type="ORF">UT39_C0004G0053</name>
</gene>
<dbReference type="STRING" id="1618550.UT39_C0004G0053"/>
<reference evidence="1 2" key="1">
    <citation type="journal article" date="2015" name="Nature">
        <title>rRNA introns, odd ribosomes, and small enigmatic genomes across a large radiation of phyla.</title>
        <authorList>
            <person name="Brown C.T."/>
            <person name="Hug L.A."/>
            <person name="Thomas B.C."/>
            <person name="Sharon I."/>
            <person name="Castelle C.J."/>
            <person name="Singh A."/>
            <person name="Wilkins M.J."/>
            <person name="Williams K.H."/>
            <person name="Banfield J.F."/>
        </authorList>
    </citation>
    <scope>NUCLEOTIDE SEQUENCE [LARGE SCALE GENOMIC DNA]</scope>
</reference>
<dbReference type="InterPro" id="IPR023214">
    <property type="entry name" value="HAD_sf"/>
</dbReference>
<dbReference type="InterPro" id="IPR036412">
    <property type="entry name" value="HAD-like_sf"/>
</dbReference>
<name>A0A0G0N681_9BACT</name>
<dbReference type="AlphaFoldDB" id="A0A0G0N681"/>
<protein>
    <submittedName>
        <fullName evidence="1">Uncharacterized protein</fullName>
    </submittedName>
</protein>
<evidence type="ECO:0000313" key="2">
    <source>
        <dbReference type="Proteomes" id="UP000034246"/>
    </source>
</evidence>
<proteinExistence type="predicted"/>
<sequence>MQKRIRIGFDLDGVVIGKPFFVPQVLLEKLVRKRIDHELLYRYPKSEMEIMIRIASHHPLMRPPIRENIRLIEELYKSNKYELFVVSSRYQFLNKRTREWFRFYKTRKFFKKIFINLHNEQPHLYKEKMITRLKLDVFIDDDKPLLDYLKSKVKNVDLVYVSDQHQHFSNR</sequence>